<comment type="caution">
    <text evidence="2">The sequence shown here is derived from an EMBL/GenBank/DDBJ whole genome shotgun (WGS) entry which is preliminary data.</text>
</comment>
<dbReference type="Proteomes" id="UP001570846">
    <property type="component" value="Unassembled WGS sequence"/>
</dbReference>
<dbReference type="InterPro" id="IPR041698">
    <property type="entry name" value="Methyltransf_25"/>
</dbReference>
<keyword evidence="5" id="KW-1185">Reference proteome</keyword>
<dbReference type="InterPro" id="IPR029063">
    <property type="entry name" value="SAM-dependent_MTases_sf"/>
</dbReference>
<name>A0A5M8QMM1_9BACT</name>
<proteinExistence type="predicted"/>
<reference evidence="3 5" key="3">
    <citation type="submission" date="2024-08" db="EMBL/GenBank/DDBJ databases">
        <authorList>
            <person name="Wei W."/>
        </authorList>
    </citation>
    <scope>NUCLEOTIDE SEQUENCE [LARGE SCALE GENOMIC DNA]</scope>
    <source>
        <strain evidence="3 5">XU2</strain>
    </source>
</reference>
<gene>
    <name evidence="3" type="ORF">ACD591_16455</name>
    <name evidence="2" type="ORF">FOE74_02905</name>
</gene>
<keyword evidence="2" id="KW-0489">Methyltransferase</keyword>
<dbReference type="Pfam" id="PF13649">
    <property type="entry name" value="Methyltransf_25"/>
    <property type="match status" value="1"/>
</dbReference>
<dbReference type="AlphaFoldDB" id="A0A5M8QMM1"/>
<dbReference type="CDD" id="cd02440">
    <property type="entry name" value="AdoMet_MTases"/>
    <property type="match status" value="1"/>
</dbReference>
<evidence type="ECO:0000313" key="2">
    <source>
        <dbReference type="EMBL" id="KAA6437467.1"/>
    </source>
</evidence>
<dbReference type="InterPro" id="IPR030373">
    <property type="entry name" value="PABS_CS"/>
</dbReference>
<evidence type="ECO:0000313" key="3">
    <source>
        <dbReference type="EMBL" id="MFA1772894.1"/>
    </source>
</evidence>
<accession>A0A5M8QMM1</accession>
<dbReference type="SUPFAM" id="SSF53335">
    <property type="entry name" value="S-adenosyl-L-methionine-dependent methyltransferases"/>
    <property type="match status" value="1"/>
</dbReference>
<dbReference type="RefSeq" id="WP_149097089.1">
    <property type="nucleotide sequence ID" value="NZ_BMMG01000001.1"/>
</dbReference>
<feature type="domain" description="Methyltransferase" evidence="1">
    <location>
        <begin position="43"/>
        <end position="138"/>
    </location>
</feature>
<dbReference type="PROSITE" id="PS01330">
    <property type="entry name" value="PABS_1"/>
    <property type="match status" value="1"/>
</dbReference>
<evidence type="ECO:0000313" key="5">
    <source>
        <dbReference type="Proteomes" id="UP001570846"/>
    </source>
</evidence>
<dbReference type="EC" id="2.1.1.-" evidence="3"/>
<reference evidence="2 4" key="1">
    <citation type="submission" date="2019-07" db="EMBL/GenBank/DDBJ databases">
        <authorList>
            <person name="Qu J.-H."/>
        </authorList>
    </citation>
    <scope>NUCLEOTIDE SEQUENCE [LARGE SCALE GENOMIC DNA]</scope>
    <source>
        <strain evidence="2 4">MDT1-10-3</strain>
    </source>
</reference>
<evidence type="ECO:0000313" key="4">
    <source>
        <dbReference type="Proteomes" id="UP000323866"/>
    </source>
</evidence>
<organism evidence="2 4">
    <name type="scientific">Rufibacter glacialis</name>
    <dbReference type="NCBI Taxonomy" id="1259555"/>
    <lineage>
        <taxon>Bacteria</taxon>
        <taxon>Pseudomonadati</taxon>
        <taxon>Bacteroidota</taxon>
        <taxon>Cytophagia</taxon>
        <taxon>Cytophagales</taxon>
        <taxon>Hymenobacteraceae</taxon>
        <taxon>Rufibacter</taxon>
    </lineage>
</organism>
<dbReference type="GO" id="GO:0032259">
    <property type="term" value="P:methylation"/>
    <property type="evidence" value="ECO:0007669"/>
    <property type="project" value="UniProtKB-KW"/>
</dbReference>
<evidence type="ECO:0000259" key="1">
    <source>
        <dbReference type="Pfam" id="PF13649"/>
    </source>
</evidence>
<keyword evidence="2" id="KW-0808">Transferase</keyword>
<dbReference type="Proteomes" id="UP000323866">
    <property type="component" value="Unassembled WGS sequence"/>
</dbReference>
<dbReference type="EMBL" id="VKKZ01000010">
    <property type="protein sequence ID" value="KAA6437467.1"/>
    <property type="molecule type" value="Genomic_DNA"/>
</dbReference>
<reference evidence="2 4" key="2">
    <citation type="submission" date="2019-09" db="EMBL/GenBank/DDBJ databases">
        <title>A bacterium isolated from glacier soil.</title>
        <authorList>
            <person name="Liu Q."/>
        </authorList>
    </citation>
    <scope>NUCLEOTIDE SEQUENCE [LARGE SCALE GENOMIC DNA]</scope>
    <source>
        <strain evidence="2 4">MDT1-10-3</strain>
    </source>
</reference>
<dbReference type="OrthoDB" id="836632at2"/>
<dbReference type="Gene3D" id="3.40.50.150">
    <property type="entry name" value="Vaccinia Virus protein VP39"/>
    <property type="match status" value="1"/>
</dbReference>
<dbReference type="GO" id="GO:0008168">
    <property type="term" value="F:methyltransferase activity"/>
    <property type="evidence" value="ECO:0007669"/>
    <property type="project" value="UniProtKB-KW"/>
</dbReference>
<protein>
    <submittedName>
        <fullName evidence="2">Class I SAM-dependent methyltransferase</fullName>
        <ecNumber evidence="3">2.1.1.-</ecNumber>
    </submittedName>
</protein>
<dbReference type="EMBL" id="JBGOGF010000009">
    <property type="protein sequence ID" value="MFA1772894.1"/>
    <property type="molecule type" value="Genomic_DNA"/>
</dbReference>
<sequence>MPSTPDFNLIAPAYDRLAQLVYGNAQRRAQAHFLPLIPPEARVLVVGGGSGWILGELLRQSHPAYVLYLEASSVMLAKAQEKPLAFPAQVEFRLGTQAQLLPEEKFHVVLTPFVLDLFTPPEAFSIMQRLDKALYPGGLWLHTDFHQSSSFRRQLWQKPLLWGMYRFFRWVSRISGQGLPPFEALFIKLGYKPRQEASFYKGFIKAQVFQKRASPPSPTN</sequence>